<dbReference type="OrthoDB" id="259905at2759"/>
<evidence type="ECO:0000313" key="7">
    <source>
        <dbReference type="EMBL" id="ACO65114.1"/>
    </source>
</evidence>
<evidence type="ECO:0000256" key="5">
    <source>
        <dbReference type="ARBA" id="ARBA00026215"/>
    </source>
</evidence>
<dbReference type="GeneID" id="8245146"/>
<dbReference type="eggNOG" id="ENOG502S1KM">
    <property type="taxonomic scope" value="Eukaryota"/>
</dbReference>
<protein>
    <recommendedName>
        <fullName evidence="5">Cilia- and flagella-associated protein 418</fullName>
    </recommendedName>
</protein>
<name>C1E9Y7_MICCC</name>
<evidence type="ECO:0000256" key="3">
    <source>
        <dbReference type="ARBA" id="ARBA00022490"/>
    </source>
</evidence>
<evidence type="ECO:0000256" key="4">
    <source>
        <dbReference type="ARBA" id="ARBA00024819"/>
    </source>
</evidence>
<dbReference type="PANTHER" id="PTHR33958">
    <property type="entry name" value="PROTEIN C8ORF37"/>
    <property type="match status" value="1"/>
</dbReference>
<dbReference type="GO" id="GO:0005829">
    <property type="term" value="C:cytosol"/>
    <property type="evidence" value="ECO:0007669"/>
    <property type="project" value="TreeGrafter"/>
</dbReference>
<dbReference type="InParanoid" id="C1E9Y7"/>
<dbReference type="EMBL" id="CP001328">
    <property type="protein sequence ID" value="ACO65114.1"/>
    <property type="molecule type" value="Genomic_DNA"/>
</dbReference>
<dbReference type="RefSeq" id="XP_002503856.1">
    <property type="nucleotide sequence ID" value="XM_002503810.1"/>
</dbReference>
<evidence type="ECO:0000256" key="2">
    <source>
        <dbReference type="ARBA" id="ARBA00004496"/>
    </source>
</evidence>
<feature type="compositionally biased region" description="Polar residues" evidence="6">
    <location>
        <begin position="34"/>
        <end position="49"/>
    </location>
</feature>
<dbReference type="KEGG" id="mis:MICPUN_59885"/>
<feature type="compositionally biased region" description="Basic and acidic residues" evidence="6">
    <location>
        <begin position="133"/>
        <end position="142"/>
    </location>
</feature>
<dbReference type="STRING" id="296587.C1E9Y7"/>
<dbReference type="OMA" id="RCAPCAI"/>
<dbReference type="AlphaFoldDB" id="C1E9Y7"/>
<evidence type="ECO:0000313" key="8">
    <source>
        <dbReference type="Proteomes" id="UP000002009"/>
    </source>
</evidence>
<evidence type="ECO:0000256" key="6">
    <source>
        <dbReference type="SAM" id="MobiDB-lite"/>
    </source>
</evidence>
<keyword evidence="3" id="KW-0963">Cytoplasm</keyword>
<proteinExistence type="predicted"/>
<sequence>MDDLDALLEDLDAAGIGGGGAAKGGGGTAAPPVSRTSSVPAPGRTSTVTDGPARSSGDTAARDGVNGAKPTGNLDELDDLLGELDAVMGSGVSPLTERPKPASSSATTTTSQKSNAPSSSSSSAPRVAAFDPSRVRTGDPSDPRGGAHLAPNPRGGGTGGGARCAPCAIVGGSDAKLGRASFMSPDAPCDALRCVSCDFDVVSFDGVAWCSGEGGVKGPGVDYMFFRNNYPDASAMGARATERTGWRAYCCQCSWRSLGVGGREKVDGVGGELRWVCGGH</sequence>
<dbReference type="InterPro" id="IPR029239">
    <property type="entry name" value="CFAP418"/>
</dbReference>
<dbReference type="PANTHER" id="PTHR33958:SF1">
    <property type="entry name" value="CILIA- AND FLAGELLA-ASSOCIATED PROTEIN 418"/>
    <property type="match status" value="1"/>
</dbReference>
<comment type="function">
    <text evidence="4">May be involved in photoreceptor outer segment disk morphogenesis.</text>
</comment>
<feature type="compositionally biased region" description="Gly residues" evidence="6">
    <location>
        <begin position="15"/>
        <end position="28"/>
    </location>
</feature>
<comment type="subcellular location">
    <subcellularLocation>
        <location evidence="2">Cytoplasm</location>
    </subcellularLocation>
    <subcellularLocation>
        <location evidence="1">Photoreceptor inner segment</location>
    </subcellularLocation>
</comment>
<keyword evidence="8" id="KW-1185">Reference proteome</keyword>
<evidence type="ECO:0000256" key="1">
    <source>
        <dbReference type="ARBA" id="ARBA00004437"/>
    </source>
</evidence>
<organism evidence="7 8">
    <name type="scientific">Micromonas commoda (strain RCC299 / NOUM17 / CCMP2709)</name>
    <name type="common">Picoplanktonic green alga</name>
    <dbReference type="NCBI Taxonomy" id="296587"/>
    <lineage>
        <taxon>Eukaryota</taxon>
        <taxon>Viridiplantae</taxon>
        <taxon>Chlorophyta</taxon>
        <taxon>Mamiellophyceae</taxon>
        <taxon>Mamiellales</taxon>
        <taxon>Mamiellaceae</taxon>
        <taxon>Micromonas</taxon>
    </lineage>
</organism>
<reference evidence="7 8" key="1">
    <citation type="journal article" date="2009" name="Science">
        <title>Green evolution and dynamic adaptations revealed by genomes of the marine picoeukaryotes Micromonas.</title>
        <authorList>
            <person name="Worden A.Z."/>
            <person name="Lee J.H."/>
            <person name="Mock T."/>
            <person name="Rouze P."/>
            <person name="Simmons M.P."/>
            <person name="Aerts A.L."/>
            <person name="Allen A.E."/>
            <person name="Cuvelier M.L."/>
            <person name="Derelle E."/>
            <person name="Everett M.V."/>
            <person name="Foulon E."/>
            <person name="Grimwood J."/>
            <person name="Gundlach H."/>
            <person name="Henrissat B."/>
            <person name="Napoli C."/>
            <person name="McDonald S.M."/>
            <person name="Parker M.S."/>
            <person name="Rombauts S."/>
            <person name="Salamov A."/>
            <person name="Von Dassow P."/>
            <person name="Badger J.H."/>
            <person name="Coutinho P.M."/>
            <person name="Demir E."/>
            <person name="Dubchak I."/>
            <person name="Gentemann C."/>
            <person name="Eikrem W."/>
            <person name="Gready J.E."/>
            <person name="John U."/>
            <person name="Lanier W."/>
            <person name="Lindquist E.A."/>
            <person name="Lucas S."/>
            <person name="Mayer K.F."/>
            <person name="Moreau H."/>
            <person name="Not F."/>
            <person name="Otillar R."/>
            <person name="Panaud O."/>
            <person name="Pangilinan J."/>
            <person name="Paulsen I."/>
            <person name="Piegu B."/>
            <person name="Poliakov A."/>
            <person name="Robbens S."/>
            <person name="Schmutz J."/>
            <person name="Toulza E."/>
            <person name="Wyss T."/>
            <person name="Zelensky A."/>
            <person name="Zhou K."/>
            <person name="Armbrust E.V."/>
            <person name="Bhattacharya D."/>
            <person name="Goodenough U.W."/>
            <person name="Van de Peer Y."/>
            <person name="Grigoriev I.V."/>
        </authorList>
    </citation>
    <scope>NUCLEOTIDE SEQUENCE [LARGE SCALE GENOMIC DNA]</scope>
    <source>
        <strain evidence="8">RCC299 / NOUM17</strain>
    </source>
</reference>
<dbReference type="Proteomes" id="UP000002009">
    <property type="component" value="Chromosome 7"/>
</dbReference>
<dbReference type="Pfam" id="PF14996">
    <property type="entry name" value="RMP"/>
    <property type="match status" value="1"/>
</dbReference>
<accession>C1E9Y7</accession>
<feature type="compositionally biased region" description="Low complexity" evidence="6">
    <location>
        <begin position="102"/>
        <end position="111"/>
    </location>
</feature>
<feature type="region of interest" description="Disordered" evidence="6">
    <location>
        <begin position="1"/>
        <end position="160"/>
    </location>
</feature>
<feature type="compositionally biased region" description="Acidic residues" evidence="6">
    <location>
        <begin position="1"/>
        <end position="12"/>
    </location>
</feature>
<gene>
    <name evidence="7" type="ORF">MICPUN_59885</name>
</gene>